<evidence type="ECO:0000256" key="4">
    <source>
        <dbReference type="ARBA" id="ARBA00023302"/>
    </source>
</evidence>
<keyword evidence="4" id="KW-0111">Calcium/phospholipid-binding</keyword>
<sequence length="220" mass="25128">MALPTEHEALTKAFSDNIGTMDIASMGKRCPFGKRSIDEWTTIIRRALGARRAYHALFDHSIEEDVACHVVGRDRKLLVALVSAYRHEGPRVNEEVAKIETKMLYNAIKNGDSKKSSEDDEVVRILSTRSKLHLKTLFNYYKDDEILDVALRDGADEAAKRALIRVNITRAEIDMKEIKEKYSKLYRVSLFKTIEAKAHGNFKDFLPTLVEKEQSDLQDN</sequence>
<dbReference type="GO" id="GO:0001786">
    <property type="term" value="F:phosphatidylserine binding"/>
    <property type="evidence" value="ECO:0007669"/>
    <property type="project" value="TreeGrafter"/>
</dbReference>
<dbReference type="Pfam" id="PF00191">
    <property type="entry name" value="Annexin"/>
    <property type="match status" value="1"/>
</dbReference>
<dbReference type="InterPro" id="IPR037104">
    <property type="entry name" value="Annexin_sf"/>
</dbReference>
<reference evidence="5 6" key="1">
    <citation type="submission" date="2023-12" db="EMBL/GenBank/DDBJ databases">
        <title>A high-quality genome assembly for Dillenia turbinata (Dilleniales).</title>
        <authorList>
            <person name="Chanderbali A."/>
        </authorList>
    </citation>
    <scope>NUCLEOTIDE SEQUENCE [LARGE SCALE GENOMIC DNA]</scope>
    <source>
        <strain evidence="5">LSX21</strain>
        <tissue evidence="5">Leaf</tissue>
    </source>
</reference>
<dbReference type="Proteomes" id="UP001370490">
    <property type="component" value="Unassembled WGS sequence"/>
</dbReference>
<evidence type="ECO:0000256" key="2">
    <source>
        <dbReference type="ARBA" id="ARBA00022837"/>
    </source>
</evidence>
<organism evidence="5 6">
    <name type="scientific">Dillenia turbinata</name>
    <dbReference type="NCBI Taxonomy" id="194707"/>
    <lineage>
        <taxon>Eukaryota</taxon>
        <taxon>Viridiplantae</taxon>
        <taxon>Streptophyta</taxon>
        <taxon>Embryophyta</taxon>
        <taxon>Tracheophyta</taxon>
        <taxon>Spermatophyta</taxon>
        <taxon>Magnoliopsida</taxon>
        <taxon>eudicotyledons</taxon>
        <taxon>Gunneridae</taxon>
        <taxon>Pentapetalae</taxon>
        <taxon>Dilleniales</taxon>
        <taxon>Dilleniaceae</taxon>
        <taxon>Dillenia</taxon>
    </lineage>
</organism>
<dbReference type="GO" id="GO:0005544">
    <property type="term" value="F:calcium-dependent phospholipid binding"/>
    <property type="evidence" value="ECO:0007669"/>
    <property type="project" value="UniProtKB-KW"/>
</dbReference>
<keyword evidence="3" id="KW-0041">Annexin</keyword>
<dbReference type="PANTHER" id="PTHR10502:SF196">
    <property type="entry name" value="ANNEXIN D4"/>
    <property type="match status" value="1"/>
</dbReference>
<dbReference type="GO" id="GO:0005737">
    <property type="term" value="C:cytoplasm"/>
    <property type="evidence" value="ECO:0007669"/>
    <property type="project" value="TreeGrafter"/>
</dbReference>
<evidence type="ECO:0000256" key="1">
    <source>
        <dbReference type="ARBA" id="ARBA00022737"/>
    </source>
</evidence>
<name>A0AAN8VE75_9MAGN</name>
<keyword evidence="1" id="KW-0677">Repeat</keyword>
<evidence type="ECO:0000313" key="5">
    <source>
        <dbReference type="EMBL" id="KAK6931884.1"/>
    </source>
</evidence>
<dbReference type="GO" id="GO:0005509">
    <property type="term" value="F:calcium ion binding"/>
    <property type="evidence" value="ECO:0007669"/>
    <property type="project" value="InterPro"/>
</dbReference>
<dbReference type="GO" id="GO:0009409">
    <property type="term" value="P:response to cold"/>
    <property type="evidence" value="ECO:0007669"/>
    <property type="project" value="TreeGrafter"/>
</dbReference>
<dbReference type="GO" id="GO:0005886">
    <property type="term" value="C:plasma membrane"/>
    <property type="evidence" value="ECO:0007669"/>
    <property type="project" value="TreeGrafter"/>
</dbReference>
<dbReference type="AlphaFoldDB" id="A0AAN8VE75"/>
<protein>
    <submittedName>
        <fullName evidence="5">Annexin repeat</fullName>
    </submittedName>
</protein>
<dbReference type="InterPro" id="IPR018502">
    <property type="entry name" value="Annexin_repeat"/>
</dbReference>
<dbReference type="Gene3D" id="1.10.220.10">
    <property type="entry name" value="Annexin"/>
    <property type="match status" value="2"/>
</dbReference>
<dbReference type="PANTHER" id="PTHR10502">
    <property type="entry name" value="ANNEXIN"/>
    <property type="match status" value="1"/>
</dbReference>
<keyword evidence="2" id="KW-0106">Calcium</keyword>
<gene>
    <name evidence="5" type="ORF">RJ641_001508</name>
</gene>
<evidence type="ECO:0000313" key="6">
    <source>
        <dbReference type="Proteomes" id="UP001370490"/>
    </source>
</evidence>
<comment type="caution">
    <text evidence="5">The sequence shown here is derived from an EMBL/GenBank/DDBJ whole genome shotgun (WGS) entry which is preliminary data.</text>
</comment>
<keyword evidence="6" id="KW-1185">Reference proteome</keyword>
<dbReference type="GO" id="GO:0009408">
    <property type="term" value="P:response to heat"/>
    <property type="evidence" value="ECO:0007669"/>
    <property type="project" value="TreeGrafter"/>
</dbReference>
<dbReference type="FunFam" id="1.10.220.10:FF:000014">
    <property type="entry name" value="annexin D4"/>
    <property type="match status" value="1"/>
</dbReference>
<dbReference type="EMBL" id="JBAMMX010000010">
    <property type="protein sequence ID" value="KAK6931884.1"/>
    <property type="molecule type" value="Genomic_DNA"/>
</dbReference>
<accession>A0AAN8VE75</accession>
<dbReference type="GO" id="GO:0009414">
    <property type="term" value="P:response to water deprivation"/>
    <property type="evidence" value="ECO:0007669"/>
    <property type="project" value="TreeGrafter"/>
</dbReference>
<proteinExistence type="predicted"/>
<evidence type="ECO:0000256" key="3">
    <source>
        <dbReference type="ARBA" id="ARBA00023216"/>
    </source>
</evidence>
<dbReference type="GO" id="GO:0009651">
    <property type="term" value="P:response to salt stress"/>
    <property type="evidence" value="ECO:0007669"/>
    <property type="project" value="TreeGrafter"/>
</dbReference>
<dbReference type="SUPFAM" id="SSF47874">
    <property type="entry name" value="Annexin"/>
    <property type="match status" value="1"/>
</dbReference>
<dbReference type="SMART" id="SM00335">
    <property type="entry name" value="ANX"/>
    <property type="match status" value="1"/>
</dbReference>